<keyword evidence="1 3" id="KW-0732">Signal</keyword>
<feature type="compositionally biased region" description="Low complexity" evidence="2">
    <location>
        <begin position="52"/>
        <end position="74"/>
    </location>
</feature>
<dbReference type="EC" id="3.4.24.75" evidence="5"/>
<dbReference type="PANTHER" id="PTHR21666:SF289">
    <property type="entry name" value="L-ALA--D-GLU ENDOPEPTIDASE"/>
    <property type="match status" value="1"/>
</dbReference>
<protein>
    <submittedName>
        <fullName evidence="5">Lysostaphin</fullName>
        <ecNumber evidence="5">3.4.24.75</ecNumber>
    </submittedName>
</protein>
<feature type="region of interest" description="Disordered" evidence="2">
    <location>
        <begin position="25"/>
        <end position="74"/>
    </location>
</feature>
<dbReference type="Pfam" id="PF01551">
    <property type="entry name" value="Peptidase_M23"/>
    <property type="match status" value="1"/>
</dbReference>
<dbReference type="CDD" id="cd12797">
    <property type="entry name" value="M23_peptidase"/>
    <property type="match status" value="1"/>
</dbReference>
<evidence type="ECO:0000313" key="6">
    <source>
        <dbReference type="Proteomes" id="UP000276888"/>
    </source>
</evidence>
<dbReference type="OrthoDB" id="1099523at2"/>
<dbReference type="SUPFAM" id="SSF51261">
    <property type="entry name" value="Duplicated hybrid motif"/>
    <property type="match status" value="1"/>
</dbReference>
<gene>
    <name evidence="5" type="primary">lss_2</name>
    <name evidence="5" type="ORF">CVS47_02565</name>
</gene>
<keyword evidence="5" id="KW-0378">Hydrolase</keyword>
<feature type="signal peptide" evidence="3">
    <location>
        <begin position="1"/>
        <end position="19"/>
    </location>
</feature>
<feature type="compositionally biased region" description="Low complexity" evidence="2">
    <location>
        <begin position="25"/>
        <end position="42"/>
    </location>
</feature>
<evidence type="ECO:0000259" key="4">
    <source>
        <dbReference type="Pfam" id="PF01551"/>
    </source>
</evidence>
<accession>A0A3Q9J419</accession>
<proteinExistence type="predicted"/>
<sequence>MDAAPAVLGSIAVAAAALAADSVASGETPPAAAGHAPPVAAALSRRARRGQAPVVASEPTAPAAEPTTASATPVSITDAIDDDAFAAAARALSFTGETPIIAPAVTEPAALTAPVHVAPRRVRRSTKRLSAASFSVGVMGIVGLLAVGMTTPVSAVAAATGSSDVASTSYQAPAGDVVSAAGAGEIQAYVAPAQYQNTTIDRPGSYDTARLVDLAGVEGISNYSNSVFTNDANCPIQWPFATGVTMSYGFGMRDGTMHEGVDFTPGDGAHIQAIAEGTVRISTDSGGAFGVTIVIDHIVDGQLVSSRYGHMQYGSRQVEVGDTVEVGEYIGRTGDTGRSFGAHTHVEILAGGTTPIDPLPWFQQHATC</sequence>
<dbReference type="Proteomes" id="UP000276888">
    <property type="component" value="Chromosome"/>
</dbReference>
<name>A0A3Q9J419_9MICO</name>
<keyword evidence="6" id="KW-1185">Reference proteome</keyword>
<evidence type="ECO:0000256" key="3">
    <source>
        <dbReference type="SAM" id="SignalP"/>
    </source>
</evidence>
<organism evidence="5 6">
    <name type="scientific">Microbacterium lemovicicum</name>
    <dbReference type="NCBI Taxonomy" id="1072463"/>
    <lineage>
        <taxon>Bacteria</taxon>
        <taxon>Bacillati</taxon>
        <taxon>Actinomycetota</taxon>
        <taxon>Actinomycetes</taxon>
        <taxon>Micrococcales</taxon>
        <taxon>Microbacteriaceae</taxon>
        <taxon>Microbacterium</taxon>
    </lineage>
</organism>
<evidence type="ECO:0000256" key="1">
    <source>
        <dbReference type="ARBA" id="ARBA00022729"/>
    </source>
</evidence>
<dbReference type="InterPro" id="IPR050570">
    <property type="entry name" value="Cell_wall_metabolism_enzyme"/>
</dbReference>
<dbReference type="InterPro" id="IPR016047">
    <property type="entry name" value="M23ase_b-sheet_dom"/>
</dbReference>
<dbReference type="PANTHER" id="PTHR21666">
    <property type="entry name" value="PEPTIDASE-RELATED"/>
    <property type="match status" value="1"/>
</dbReference>
<dbReference type="GO" id="GO:0004222">
    <property type="term" value="F:metalloendopeptidase activity"/>
    <property type="evidence" value="ECO:0007669"/>
    <property type="project" value="TreeGrafter"/>
</dbReference>
<dbReference type="KEGG" id="mlv:CVS47_02565"/>
<dbReference type="EMBL" id="CP031423">
    <property type="protein sequence ID" value="AZS37916.1"/>
    <property type="molecule type" value="Genomic_DNA"/>
</dbReference>
<feature type="chain" id="PRO_5038643867" evidence="3">
    <location>
        <begin position="20"/>
        <end position="368"/>
    </location>
</feature>
<evidence type="ECO:0000256" key="2">
    <source>
        <dbReference type="SAM" id="MobiDB-lite"/>
    </source>
</evidence>
<dbReference type="Gene3D" id="2.70.70.10">
    <property type="entry name" value="Glucose Permease (Domain IIA)"/>
    <property type="match status" value="1"/>
</dbReference>
<feature type="domain" description="M23ase beta-sheet core" evidence="4">
    <location>
        <begin position="257"/>
        <end position="358"/>
    </location>
</feature>
<evidence type="ECO:0000313" key="5">
    <source>
        <dbReference type="EMBL" id="AZS37916.1"/>
    </source>
</evidence>
<reference evidence="5 6" key="1">
    <citation type="submission" date="2018-08" db="EMBL/GenBank/DDBJ databases">
        <title>Microbacterium lemovicicum sp. nov., a bacterium isolated from a natural uranium-rich soil.</title>
        <authorList>
            <person name="ORTET P."/>
        </authorList>
    </citation>
    <scope>NUCLEOTIDE SEQUENCE [LARGE SCALE GENOMIC DNA]</scope>
    <source>
        <strain evidence="5 6">Viu22</strain>
    </source>
</reference>
<dbReference type="InterPro" id="IPR011055">
    <property type="entry name" value="Dup_hybrid_motif"/>
</dbReference>
<dbReference type="AlphaFoldDB" id="A0A3Q9J419"/>